<reference evidence="3" key="1">
    <citation type="submission" date="2020-04" db="EMBL/GenBank/DDBJ databases">
        <title>Analysis of mating type loci in Filobasidium floriforme.</title>
        <authorList>
            <person name="Nowrousian M."/>
        </authorList>
    </citation>
    <scope>NUCLEOTIDE SEQUENCE</scope>
    <source>
        <strain evidence="3">CBS 6242</strain>
    </source>
</reference>
<dbReference type="InterPro" id="IPR043502">
    <property type="entry name" value="DNA/RNA_pol_sf"/>
</dbReference>
<feature type="region of interest" description="Disordered" evidence="1">
    <location>
        <begin position="408"/>
        <end position="503"/>
    </location>
</feature>
<comment type="caution">
    <text evidence="3">The sequence shown here is derived from an EMBL/GenBank/DDBJ whole genome shotgun (WGS) entry which is preliminary data.</text>
</comment>
<feature type="domain" description="Reverse transcriptase" evidence="2">
    <location>
        <begin position="720"/>
        <end position="959"/>
    </location>
</feature>
<dbReference type="PANTHER" id="PTHR48462">
    <property type="entry name" value="PROTEIN, PUTATIVE-RELATED"/>
    <property type="match status" value="1"/>
</dbReference>
<dbReference type="PANTHER" id="PTHR48462:SF1">
    <property type="entry name" value="PROTEIN, PUTATIVE-RELATED"/>
    <property type="match status" value="1"/>
</dbReference>
<feature type="region of interest" description="Disordered" evidence="1">
    <location>
        <begin position="51"/>
        <end position="144"/>
    </location>
</feature>
<dbReference type="PROSITE" id="PS51257">
    <property type="entry name" value="PROKAR_LIPOPROTEIN"/>
    <property type="match status" value="1"/>
</dbReference>
<feature type="region of interest" description="Disordered" evidence="1">
    <location>
        <begin position="597"/>
        <end position="617"/>
    </location>
</feature>
<dbReference type="EMBL" id="JABELV010000405">
    <property type="protein sequence ID" value="KAG7527219.1"/>
    <property type="molecule type" value="Genomic_DNA"/>
</dbReference>
<evidence type="ECO:0000313" key="3">
    <source>
        <dbReference type="EMBL" id="KAG7527219.1"/>
    </source>
</evidence>
<dbReference type="SUPFAM" id="SSF56672">
    <property type="entry name" value="DNA/RNA polymerases"/>
    <property type="match status" value="1"/>
</dbReference>
<sequence>MLQHLKTAHPGTKWKAEDFAGSGLGICGCGEAVRNKAALPGHRAETRCRVWNGARQSETPIPHSGPLRTTGRPEAETSQQPSTAGSREARAAERRRKGEEERARKAAEDRARKEALVGDIGQAFDDNPEPTPVPRGTGEQRGRGWEPLTTFGKHHQLPRGTLPNPVTPPSAYLPLELVANDRPLPVGVRGRTARRPQPKRRPGAHQDGGIYPVLQLAPIGGPVEVEEPIPVPEEAPESSLEDIHFTQETLDEIIELERRASEEHDRVEESSPLPRRESVKELGSPFVIGVGPEDRIEEPLLPSDEDDEELPGTYEGVARRRLLPSLSPPPAGEVQYPVVDLTAALIPTRMPTTRGTSGLSPTALSDEVEREVTPALSTPPRPLTQVVRAARTTAPTAVVPADVPFVPEASESPEAWPIRQLGPPRQKRPRVPTPTPSPAARWGRREGVPADSDEEFAGTDDGMMSPRDLDYSSPESTPSPGTLMSEETRFRRTGGPTPDPNLRDVWTDETLSVHQKFLMLADLPTINKPIFGRVADAFGTAAERVAEAFASDPSEHNLFLFLALPKVGLGLGMKRAGMGAEERLKAYPKVEWQWTGQSGNAGKTGRSGGKAKSVAKQVEDGKLGRAARMLADDAKVMDVDDEVLRQLREKHPEGRPRGAFGTGLGPQPGTVPPIEGILDAMTTFRPDTAPGISGWTHHLLSVVLRRDPVIEMVHQLTGMIEGGIAPGQSMLCASRLTPLAKPDGGVRPIAVGELLYRLCTKVLLKHLNRRESLLPYQFGVGTKGGVEPLVQAIQNTLDRKSGYTTYTHITSLDFSNAFNALSRTELAAGLRAHAPGLFRAAKWAYGSATDLVLSGADGKQHVLRSSEGVRQGDPFGPLFFSLGVRHLLESLNRKLGPDHLVLAYLDDVYIFAPDARALDTAQRFFDKSASSLHLNIAKSKTMSVEDIRKEGMRTLGTCVGSVYARQKFLEEKIAREEATLAKARDLPKQHALLLIRQCLQQNLRHLQRTLKSDDLKKTWQRYDTLMEAAVLQMRGSPHNRPLDKEIITLPTKLGGLGVLSSVECGPHAYAAAAEASNAVLMNVVPSLALDDGEELPSARTQRERCEPALKARRDKLLKQMQPLQRRMLAENSTVLGRRWLSVIPFNQSLSLSDFEISAALHLRTLCPGHKTMCADCGKENELGHDDVCEKRPRWRVSRHEQIKHIMADALKSSGKFGTVEVEPMVSGGMNRTDLRVFGNRETGIGPQEFDLTVVSMGTLEARKFKWIGEEKHEYKGELQAVLAVSADAKRKKYEGKTKTPFRPLVFSIGGAQEKETLKVFQEWQKVMPETAFGFMGRRISLILLRARTRHFAT</sequence>
<dbReference type="InterPro" id="IPR000477">
    <property type="entry name" value="RT_dom"/>
</dbReference>
<name>A0A8K0JE11_9TREE</name>
<organism evidence="3 4">
    <name type="scientific">Filobasidium floriforme</name>
    <dbReference type="NCBI Taxonomy" id="5210"/>
    <lineage>
        <taxon>Eukaryota</taxon>
        <taxon>Fungi</taxon>
        <taxon>Dikarya</taxon>
        <taxon>Basidiomycota</taxon>
        <taxon>Agaricomycotina</taxon>
        <taxon>Tremellomycetes</taxon>
        <taxon>Filobasidiales</taxon>
        <taxon>Filobasidiaceae</taxon>
        <taxon>Filobasidium</taxon>
    </lineage>
</organism>
<proteinExistence type="predicted"/>
<feature type="compositionally biased region" description="Polar residues" evidence="1">
    <location>
        <begin position="76"/>
        <end position="85"/>
    </location>
</feature>
<feature type="compositionally biased region" description="Basic and acidic residues" evidence="1">
    <location>
        <begin position="259"/>
        <end position="280"/>
    </location>
</feature>
<evidence type="ECO:0000313" key="4">
    <source>
        <dbReference type="Proteomes" id="UP000812966"/>
    </source>
</evidence>
<gene>
    <name evidence="3" type="ORF">FFLO_07153</name>
</gene>
<dbReference type="Pfam" id="PF00078">
    <property type="entry name" value="RVT_1"/>
    <property type="match status" value="1"/>
</dbReference>
<keyword evidence="4" id="KW-1185">Reference proteome</keyword>
<feature type="compositionally biased region" description="Polar residues" evidence="1">
    <location>
        <begin position="473"/>
        <end position="482"/>
    </location>
</feature>
<evidence type="ECO:0000259" key="2">
    <source>
        <dbReference type="PROSITE" id="PS50878"/>
    </source>
</evidence>
<evidence type="ECO:0000256" key="1">
    <source>
        <dbReference type="SAM" id="MobiDB-lite"/>
    </source>
</evidence>
<feature type="compositionally biased region" description="Basic and acidic residues" evidence="1">
    <location>
        <begin position="87"/>
        <end position="116"/>
    </location>
</feature>
<feature type="compositionally biased region" description="Basic residues" evidence="1">
    <location>
        <begin position="191"/>
        <end position="203"/>
    </location>
</feature>
<feature type="region of interest" description="Disordered" evidence="1">
    <location>
        <begin position="259"/>
        <end position="310"/>
    </location>
</feature>
<dbReference type="PROSITE" id="PS50878">
    <property type="entry name" value="RT_POL"/>
    <property type="match status" value="1"/>
</dbReference>
<feature type="region of interest" description="Disordered" evidence="1">
    <location>
        <begin position="186"/>
        <end position="209"/>
    </location>
</feature>
<accession>A0A8K0JE11</accession>
<protein>
    <recommendedName>
        <fullName evidence="2">Reverse transcriptase domain-containing protein</fullName>
    </recommendedName>
</protein>
<dbReference type="Proteomes" id="UP000812966">
    <property type="component" value="Unassembled WGS sequence"/>
</dbReference>